<keyword evidence="3" id="KW-1185">Reference proteome</keyword>
<sequence>MLQRSRKPCASDSRSIPESSGGGTHSPFGPGQCKYKQERASIQWRLRARNQQPEWLLAPVDRMVVKVDAE</sequence>
<dbReference type="EMBL" id="JBAWTH010000074">
    <property type="protein sequence ID" value="KAL2279594.1"/>
    <property type="molecule type" value="Genomic_DNA"/>
</dbReference>
<proteinExistence type="predicted"/>
<comment type="caution">
    <text evidence="2">The sequence shown here is derived from an EMBL/GenBank/DDBJ whole genome shotgun (WGS) entry which is preliminary data.</text>
</comment>
<name>A0ABR4EB27_9PEZI</name>
<dbReference type="Proteomes" id="UP001600888">
    <property type="component" value="Unassembled WGS sequence"/>
</dbReference>
<protein>
    <submittedName>
        <fullName evidence="2">Uncharacterized protein</fullName>
    </submittedName>
</protein>
<evidence type="ECO:0000313" key="2">
    <source>
        <dbReference type="EMBL" id="KAL2279594.1"/>
    </source>
</evidence>
<organism evidence="2 3">
    <name type="scientific">Diaporthe vaccinii</name>
    <dbReference type="NCBI Taxonomy" id="105482"/>
    <lineage>
        <taxon>Eukaryota</taxon>
        <taxon>Fungi</taxon>
        <taxon>Dikarya</taxon>
        <taxon>Ascomycota</taxon>
        <taxon>Pezizomycotina</taxon>
        <taxon>Sordariomycetes</taxon>
        <taxon>Sordariomycetidae</taxon>
        <taxon>Diaporthales</taxon>
        <taxon>Diaporthaceae</taxon>
        <taxon>Diaporthe</taxon>
        <taxon>Diaporthe eres species complex</taxon>
    </lineage>
</organism>
<evidence type="ECO:0000313" key="3">
    <source>
        <dbReference type="Proteomes" id="UP001600888"/>
    </source>
</evidence>
<evidence type="ECO:0000256" key="1">
    <source>
        <dbReference type="SAM" id="MobiDB-lite"/>
    </source>
</evidence>
<reference evidence="2 3" key="1">
    <citation type="submission" date="2024-03" db="EMBL/GenBank/DDBJ databases">
        <title>A high-quality draft genome sequence of Diaporthe vaccinii, a causative agent of upright dieback and viscid rot disease in cranberry plants.</title>
        <authorList>
            <person name="Sarrasin M."/>
            <person name="Lang B.F."/>
            <person name="Burger G."/>
        </authorList>
    </citation>
    <scope>NUCLEOTIDE SEQUENCE [LARGE SCALE GENOMIC DNA]</scope>
    <source>
        <strain evidence="2 3">IS7</strain>
    </source>
</reference>
<gene>
    <name evidence="2" type="ORF">FJTKL_13285</name>
</gene>
<accession>A0ABR4EB27</accession>
<feature type="region of interest" description="Disordered" evidence="1">
    <location>
        <begin position="1"/>
        <end position="34"/>
    </location>
</feature>